<proteinExistence type="inferred from homology"/>
<evidence type="ECO:0000313" key="3">
    <source>
        <dbReference type="EMBL" id="AKQ34035.1"/>
    </source>
</evidence>
<keyword evidence="4" id="KW-1185">Reference proteome</keyword>
<feature type="transmembrane region" description="Helical" evidence="2">
    <location>
        <begin position="6"/>
        <end position="28"/>
    </location>
</feature>
<protein>
    <submittedName>
        <fullName evidence="3">Integral membrane protein</fullName>
    </submittedName>
</protein>
<dbReference type="RefSeq" id="WP_048875728.1">
    <property type="nucleotide sequence ID" value="NZ_CP011126.1"/>
</dbReference>
<dbReference type="PANTHER" id="PTHR33219">
    <property type="entry name" value="YLMG HOMOLOG PROTEIN 2, CHLOROPLASTIC"/>
    <property type="match status" value="1"/>
</dbReference>
<organism evidence="3 4">
    <name type="scientific">Candidatus Coxiella mudrowiae</name>
    <dbReference type="NCBI Taxonomy" id="2054173"/>
    <lineage>
        <taxon>Bacteria</taxon>
        <taxon>Pseudomonadati</taxon>
        <taxon>Pseudomonadota</taxon>
        <taxon>Gammaproteobacteria</taxon>
        <taxon>Legionellales</taxon>
        <taxon>Coxiellaceae</taxon>
        <taxon>Coxiella</taxon>
    </lineage>
</organism>
<accession>A0ABM5UVN3</accession>
<feature type="transmembrane region" description="Helical" evidence="2">
    <location>
        <begin position="152"/>
        <end position="178"/>
    </location>
</feature>
<comment type="similarity">
    <text evidence="1">Belongs to the YggT family.</text>
</comment>
<dbReference type="InterPro" id="IPR003425">
    <property type="entry name" value="CCB3/YggT"/>
</dbReference>
<name>A0ABM5UVN3_9COXI</name>
<dbReference type="PANTHER" id="PTHR33219:SF14">
    <property type="entry name" value="PROTEIN COFACTOR ASSEMBLY OF COMPLEX C SUBUNIT B CCB3, CHLOROPLASTIC-RELATED"/>
    <property type="match status" value="1"/>
</dbReference>
<evidence type="ECO:0000313" key="4">
    <source>
        <dbReference type="Proteomes" id="UP000063965"/>
    </source>
</evidence>
<feature type="transmembrane region" description="Helical" evidence="2">
    <location>
        <begin position="64"/>
        <end position="88"/>
    </location>
</feature>
<keyword evidence="2" id="KW-1133">Transmembrane helix</keyword>
<reference evidence="3 4" key="1">
    <citation type="journal article" date="2015" name="Genome Biol. Evol.">
        <title>Distinctive Genome Reduction Rates Revealed by Genomic Analyses of Two Coxiella-Like Endosymbionts in Ticks.</title>
        <authorList>
            <person name="Gottlieb Y."/>
            <person name="Lalzar I."/>
            <person name="Klasson L."/>
        </authorList>
    </citation>
    <scope>NUCLEOTIDE SEQUENCE [LARGE SCALE GENOMIC DNA]</scope>
    <source>
        <strain evidence="3 4">CRt</strain>
    </source>
</reference>
<keyword evidence="2" id="KW-0472">Membrane</keyword>
<sequence length="190" mass="22013">MIVFTNAGIFLMGLIFDLYVIILMLRLLMQKMGANYNPVSQLVIRLTNIFVRPLQRIILGFRGFNLAIVLLLMVFELIQVLLIFGFRFQVMPHWLGLFLIAIGSLGNKFMNLYFYAIIIRVIMSWSPFLQRSSVAEIIFLITEPLMRSVRRFIPIVAGFDFSHLFLLVLLQLISIIVFNPIIEIGTRWAL</sequence>
<dbReference type="Pfam" id="PF02325">
    <property type="entry name" value="CCB3_YggT"/>
    <property type="match status" value="2"/>
</dbReference>
<keyword evidence="2" id="KW-0812">Transmembrane</keyword>
<evidence type="ECO:0000256" key="2">
    <source>
        <dbReference type="SAM" id="Phobius"/>
    </source>
</evidence>
<dbReference type="EMBL" id="CP011126">
    <property type="protein sequence ID" value="AKQ34035.1"/>
    <property type="molecule type" value="Genomic_DNA"/>
</dbReference>
<evidence type="ECO:0000256" key="1">
    <source>
        <dbReference type="ARBA" id="ARBA00010894"/>
    </source>
</evidence>
<gene>
    <name evidence="3" type="ORF">CleRT_15870</name>
</gene>
<feature type="transmembrane region" description="Helical" evidence="2">
    <location>
        <begin position="94"/>
        <end position="116"/>
    </location>
</feature>
<dbReference type="Proteomes" id="UP000063965">
    <property type="component" value="Chromosome"/>
</dbReference>